<evidence type="ECO:0000313" key="12">
    <source>
        <dbReference type="EMBL" id="KAF8820307.1"/>
    </source>
</evidence>
<accession>A0ABQ7J8J4</accession>
<dbReference type="PANTHER" id="PTHR13681:SF26">
    <property type="entry name" value="SURVIVAL OF MOTOR NEURON-RELATED-SPLICING FACTOR 30"/>
    <property type="match status" value="1"/>
</dbReference>
<keyword evidence="4" id="KW-0508">mRNA splicing</keyword>
<evidence type="ECO:0000256" key="9">
    <source>
        <dbReference type="SAM" id="Coils"/>
    </source>
</evidence>
<evidence type="ECO:0000256" key="4">
    <source>
        <dbReference type="ARBA" id="ARBA00022728"/>
    </source>
</evidence>
<evidence type="ECO:0000256" key="6">
    <source>
        <dbReference type="ARBA" id="ARBA00037618"/>
    </source>
</evidence>
<dbReference type="Pfam" id="PF06003">
    <property type="entry name" value="SMN_Tudor"/>
    <property type="match status" value="1"/>
</dbReference>
<dbReference type="PANTHER" id="PTHR13681">
    <property type="entry name" value="SURVIVAL OF MOTOR NEURON-RELATED-SPLICING FACTOR 30-RELATED"/>
    <property type="match status" value="1"/>
</dbReference>
<comment type="similarity">
    <text evidence="3">Belongs to the SMN family.</text>
</comment>
<keyword evidence="9" id="KW-0175">Coiled coil</keyword>
<dbReference type="Gene3D" id="2.30.30.140">
    <property type="match status" value="1"/>
</dbReference>
<evidence type="ECO:0000313" key="13">
    <source>
        <dbReference type="Proteomes" id="UP000823046"/>
    </source>
</evidence>
<evidence type="ECO:0000256" key="10">
    <source>
        <dbReference type="SAM" id="MobiDB-lite"/>
    </source>
</evidence>
<evidence type="ECO:0000256" key="7">
    <source>
        <dbReference type="ARBA" id="ARBA00041083"/>
    </source>
</evidence>
<protein>
    <recommendedName>
        <fullName evidence="7">Survival of motor neuron-related-splicing factor 30</fullName>
    </recommendedName>
    <alternativeName>
        <fullName evidence="8">Survival motor neuron domain-containing protein 1</fullName>
    </alternativeName>
</protein>
<dbReference type="SMART" id="SM00333">
    <property type="entry name" value="TUDOR"/>
    <property type="match status" value="2"/>
</dbReference>
<evidence type="ECO:0000256" key="3">
    <source>
        <dbReference type="ARBA" id="ARBA00005371"/>
    </source>
</evidence>
<comment type="subcellular location">
    <subcellularLocation>
        <location evidence="1">Nucleus speckle</location>
    </subcellularLocation>
    <subcellularLocation>
        <location evidence="2">Nucleus</location>
        <location evidence="2">Cajal body</location>
    </subcellularLocation>
</comment>
<sequence length="369" mass="41381">MADFEESTEELQARLSQYKEQLMAVEAAILENHEEDSLFKLEADLKEVIVLTEDLIRFKLANESSHADLLHTNAQLLLDTKTEEEYDLSFKEESQDTSSLPPSSLHISSTKSTAADARAAKLAALTGRTCQTPCQGKLVYGEIMGVAPPDAARGECLIVKFIGWEHQEACSTHQIRLLPSLSAHYCVPGTKLQGLYSEDGKWYDCQIDECTLKGCKVTFSGYGNTEELKFDRIRFPVDHTKEAKSNKAKEILTPGGYRIPEYLTIKATDSETQKLSKKKRIQLLKKKQRTEQMNEAAQVRATSWRKFNTKASTKKVSGYLIGRGYQSIFKSEDQPPPAPSLSSIIAPKSQSFAFIPRRKHDSEEYSTPS</sequence>
<dbReference type="Proteomes" id="UP000823046">
    <property type="component" value="Unassembled WGS sequence"/>
</dbReference>
<evidence type="ECO:0000256" key="1">
    <source>
        <dbReference type="ARBA" id="ARBA00004324"/>
    </source>
</evidence>
<reference evidence="12 13" key="1">
    <citation type="journal article" date="2020" name="bioRxiv">
        <title>Metabolic contributions of an alphaproteobacterial endosymbiont in the apicomplexan Cardiosporidium cionae.</title>
        <authorList>
            <person name="Hunter E.S."/>
            <person name="Paight C.J."/>
            <person name="Lane C.E."/>
        </authorList>
    </citation>
    <scope>NUCLEOTIDE SEQUENCE [LARGE SCALE GENOMIC DNA]</scope>
    <source>
        <strain evidence="12">ESH_2018</strain>
    </source>
</reference>
<dbReference type="InterPro" id="IPR010304">
    <property type="entry name" value="SMN_Tudor"/>
</dbReference>
<keyword evidence="13" id="KW-1185">Reference proteome</keyword>
<gene>
    <name evidence="12" type="ORF">IE077_003301</name>
</gene>
<comment type="function">
    <text evidence="6">Involved in spliceosome assembly.</text>
</comment>
<feature type="coiled-coil region" evidence="9">
    <location>
        <begin position="1"/>
        <end position="28"/>
    </location>
</feature>
<feature type="compositionally biased region" description="Low complexity" evidence="10">
    <location>
        <begin position="98"/>
        <end position="108"/>
    </location>
</feature>
<evidence type="ECO:0000256" key="2">
    <source>
        <dbReference type="ARBA" id="ARBA00004408"/>
    </source>
</evidence>
<dbReference type="InterPro" id="IPR002999">
    <property type="entry name" value="Tudor"/>
</dbReference>
<evidence type="ECO:0000256" key="8">
    <source>
        <dbReference type="ARBA" id="ARBA00042567"/>
    </source>
</evidence>
<keyword evidence="4" id="KW-0507">mRNA processing</keyword>
<dbReference type="EMBL" id="JADAQX010000421">
    <property type="protein sequence ID" value="KAF8820307.1"/>
    <property type="molecule type" value="Genomic_DNA"/>
</dbReference>
<comment type="caution">
    <text evidence="12">The sequence shown here is derived from an EMBL/GenBank/DDBJ whole genome shotgun (WGS) entry which is preliminary data.</text>
</comment>
<evidence type="ECO:0000259" key="11">
    <source>
        <dbReference type="PROSITE" id="PS50304"/>
    </source>
</evidence>
<keyword evidence="4" id="KW-0747">Spliceosome</keyword>
<proteinExistence type="inferred from homology"/>
<name>A0ABQ7J8J4_9APIC</name>
<keyword evidence="5" id="KW-0539">Nucleus</keyword>
<organism evidence="12 13">
    <name type="scientific">Cardiosporidium cionae</name>
    <dbReference type="NCBI Taxonomy" id="476202"/>
    <lineage>
        <taxon>Eukaryota</taxon>
        <taxon>Sar</taxon>
        <taxon>Alveolata</taxon>
        <taxon>Apicomplexa</taxon>
        <taxon>Aconoidasida</taxon>
        <taxon>Nephromycida</taxon>
        <taxon>Cardiosporidium</taxon>
    </lineage>
</organism>
<dbReference type="SUPFAM" id="SSF63748">
    <property type="entry name" value="Tudor/PWWP/MBT"/>
    <property type="match status" value="1"/>
</dbReference>
<dbReference type="PROSITE" id="PS50304">
    <property type="entry name" value="TUDOR"/>
    <property type="match status" value="1"/>
</dbReference>
<feature type="domain" description="Tudor" evidence="11">
    <location>
        <begin position="185"/>
        <end position="243"/>
    </location>
</feature>
<evidence type="ECO:0000256" key="5">
    <source>
        <dbReference type="ARBA" id="ARBA00023242"/>
    </source>
</evidence>
<feature type="region of interest" description="Disordered" evidence="10">
    <location>
        <begin position="87"/>
        <end position="108"/>
    </location>
</feature>